<name>A0A2P6FA33_9MOLU</name>
<evidence type="ECO:0000313" key="2">
    <source>
        <dbReference type="Proteomes" id="UP000031565"/>
    </source>
</evidence>
<evidence type="ECO:0000313" key="1">
    <source>
        <dbReference type="EMBL" id="PQM30286.1"/>
    </source>
</evidence>
<accession>A0A2P6FA33</accession>
<reference evidence="1 2" key="1">
    <citation type="journal article" date="2015" name="MBio">
        <title>Genome sequence of the Drosophila melanogaster male-killing Spiroplasma strain MSRO endosymbiont.</title>
        <authorList>
            <person name="Paredes J.C."/>
            <person name="Herren J.K."/>
            <person name="Schupfer F."/>
            <person name="Marin R."/>
            <person name="Claverol S."/>
            <person name="Kuo C.H."/>
            <person name="Lemaitre B."/>
            <person name="Beven L."/>
        </authorList>
    </citation>
    <scope>NUCLEOTIDE SEQUENCE [LARGE SCALE GENOMIC DNA]</scope>
    <source>
        <strain evidence="1 2">MSRO</strain>
    </source>
</reference>
<dbReference type="AlphaFoldDB" id="A0A2P6FA33"/>
<organism evidence="1 2">
    <name type="scientific">Spiroplasma poulsonii</name>
    <dbReference type="NCBI Taxonomy" id="2138"/>
    <lineage>
        <taxon>Bacteria</taxon>
        <taxon>Bacillati</taxon>
        <taxon>Mycoplasmatota</taxon>
        <taxon>Mollicutes</taxon>
        <taxon>Entomoplasmatales</taxon>
        <taxon>Spiroplasmataceae</taxon>
        <taxon>Spiroplasma</taxon>
    </lineage>
</organism>
<sequence>MQTKQYLILRSLVKKYGKDIVINTVNKIAKDIEIKK</sequence>
<dbReference type="EMBL" id="JTLV02000001">
    <property type="protein sequence ID" value="PQM30286.1"/>
    <property type="molecule type" value="Genomic_DNA"/>
</dbReference>
<gene>
    <name evidence="1" type="ORF">SMSRO_SF000420</name>
</gene>
<protein>
    <submittedName>
        <fullName evidence="1">Uncharacterized protein</fullName>
    </submittedName>
</protein>
<comment type="caution">
    <text evidence="1">The sequence shown here is derived from an EMBL/GenBank/DDBJ whole genome shotgun (WGS) entry which is preliminary data.</text>
</comment>
<dbReference type="Proteomes" id="UP000031565">
    <property type="component" value="Unassembled WGS sequence"/>
</dbReference>
<keyword evidence="2" id="KW-1185">Reference proteome</keyword>
<proteinExistence type="predicted"/>
<dbReference type="STRING" id="2138.SMSRO_v1c00410"/>